<organism evidence="2 3">
    <name type="scientific">Cryobacterium fucosi</name>
    <dbReference type="NCBI Taxonomy" id="1259157"/>
    <lineage>
        <taxon>Bacteria</taxon>
        <taxon>Bacillati</taxon>
        <taxon>Actinomycetota</taxon>
        <taxon>Actinomycetes</taxon>
        <taxon>Micrococcales</taxon>
        <taxon>Microbacteriaceae</taxon>
        <taxon>Cryobacterium</taxon>
    </lineage>
</organism>
<evidence type="ECO:0008006" key="4">
    <source>
        <dbReference type="Google" id="ProtNLM"/>
    </source>
</evidence>
<keyword evidence="1" id="KW-0812">Transmembrane</keyword>
<keyword evidence="1" id="KW-1133">Transmembrane helix</keyword>
<reference evidence="2 3" key="1">
    <citation type="submission" date="2019-03" db="EMBL/GenBank/DDBJ databases">
        <title>Genomics of glacier-inhabiting Cryobacterium strains.</title>
        <authorList>
            <person name="Liu Q."/>
            <person name="Xin Y.-H."/>
        </authorList>
    </citation>
    <scope>NUCLEOTIDE SEQUENCE [LARGE SCALE GENOMIC DNA]</scope>
    <source>
        <strain evidence="2 3">Hh4</strain>
    </source>
</reference>
<feature type="transmembrane region" description="Helical" evidence="1">
    <location>
        <begin position="256"/>
        <end position="276"/>
    </location>
</feature>
<feature type="transmembrane region" description="Helical" evidence="1">
    <location>
        <begin position="149"/>
        <end position="167"/>
    </location>
</feature>
<dbReference type="OrthoDB" id="3258018at2"/>
<evidence type="ECO:0000313" key="3">
    <source>
        <dbReference type="Proteomes" id="UP000298313"/>
    </source>
</evidence>
<feature type="transmembrane region" description="Helical" evidence="1">
    <location>
        <begin position="205"/>
        <end position="231"/>
    </location>
</feature>
<gene>
    <name evidence="2" type="ORF">E3T48_01645</name>
</gene>
<feature type="transmembrane region" description="Helical" evidence="1">
    <location>
        <begin position="389"/>
        <end position="406"/>
    </location>
</feature>
<feature type="transmembrane region" description="Helical" evidence="1">
    <location>
        <begin position="356"/>
        <end position="383"/>
    </location>
</feature>
<dbReference type="EMBL" id="SOHH01000020">
    <property type="protein sequence ID" value="TFD82681.1"/>
    <property type="molecule type" value="Genomic_DNA"/>
</dbReference>
<evidence type="ECO:0000256" key="1">
    <source>
        <dbReference type="SAM" id="Phobius"/>
    </source>
</evidence>
<proteinExistence type="predicted"/>
<feature type="transmembrane region" description="Helical" evidence="1">
    <location>
        <begin position="322"/>
        <end position="344"/>
    </location>
</feature>
<protein>
    <recommendedName>
        <fullName evidence="4">Glycosyltransferase RgtA/B/C/D-like domain-containing protein</fullName>
    </recommendedName>
</protein>
<keyword evidence="1" id="KW-0472">Membrane</keyword>
<feature type="transmembrane region" description="Helical" evidence="1">
    <location>
        <begin position="413"/>
        <end position="430"/>
    </location>
</feature>
<accession>A0A4R9BFE9</accession>
<feature type="transmembrane region" description="Helical" evidence="1">
    <location>
        <begin position="120"/>
        <end position="137"/>
    </location>
</feature>
<dbReference type="Proteomes" id="UP000298313">
    <property type="component" value="Unassembled WGS sequence"/>
</dbReference>
<evidence type="ECO:0000313" key="2">
    <source>
        <dbReference type="EMBL" id="TFD82681.1"/>
    </source>
</evidence>
<dbReference type="AlphaFoldDB" id="A0A4R9BFE9"/>
<comment type="caution">
    <text evidence="2">The sequence shown here is derived from an EMBL/GenBank/DDBJ whole genome shotgun (WGS) entry which is preliminary data.</text>
</comment>
<keyword evidence="3" id="KW-1185">Reference proteome</keyword>
<name>A0A4R9BFE9_9MICO</name>
<dbReference type="RefSeq" id="WP_134522145.1">
    <property type="nucleotide sequence ID" value="NZ_SOHH01000020.1"/>
</dbReference>
<sequence length="431" mass="45453">MPLLALLILSVAFVTVHVPQNHEFSPYDEYVYLDYLSKVPTQGFIRSGEETGELARQEISCRGVAGYGSFGGTCRENDFADAKYPYSGHTGADLYTPMYFAFTWALAQPLTGFGMTLLDAGRTVGAVWLSLGVLLLYRMLIALRIGRKVAFGFSAFVIATPIAFWSSTYLSTDAPSLALAAGLGLVSLRIGRGQSSWLWLPTLSAVAVLFKVQNLAAVTISALALLIVAAGEERRASADNRSAVLKFKKLVRRPSVLAALSAPIVAIGAQVAWMLFRASSAIPDVPTPQIDVELLSLTPTAAAVEAFRFLGSVGAASMSSSFLGFVAASALTLVTVGGVMTLVLMPRQVPVTQRAIAASLFIVALGMGPALTVATTLVAGYYFPLPERYGVVLLPAFIACGAYLLSHHSGRTLNAISATGAVFAIAAIGLS</sequence>